<reference evidence="1" key="2">
    <citation type="journal article" date="2015" name="Fish Shellfish Immunol.">
        <title>Early steps in the European eel (Anguilla anguilla)-Vibrio vulnificus interaction in the gills: Role of the RtxA13 toxin.</title>
        <authorList>
            <person name="Callol A."/>
            <person name="Pajuelo D."/>
            <person name="Ebbesson L."/>
            <person name="Teles M."/>
            <person name="MacKenzie S."/>
            <person name="Amaro C."/>
        </authorList>
    </citation>
    <scope>NUCLEOTIDE SEQUENCE</scope>
</reference>
<reference evidence="1" key="1">
    <citation type="submission" date="2014-11" db="EMBL/GenBank/DDBJ databases">
        <authorList>
            <person name="Amaro Gonzalez C."/>
        </authorList>
    </citation>
    <scope>NUCLEOTIDE SEQUENCE</scope>
</reference>
<dbReference type="EMBL" id="GBXM01066435">
    <property type="protein sequence ID" value="JAH42142.1"/>
    <property type="molecule type" value="Transcribed_RNA"/>
</dbReference>
<accession>A0A0E9SLM6</accession>
<organism evidence="1">
    <name type="scientific">Anguilla anguilla</name>
    <name type="common">European freshwater eel</name>
    <name type="synonym">Muraena anguilla</name>
    <dbReference type="NCBI Taxonomy" id="7936"/>
    <lineage>
        <taxon>Eukaryota</taxon>
        <taxon>Metazoa</taxon>
        <taxon>Chordata</taxon>
        <taxon>Craniata</taxon>
        <taxon>Vertebrata</taxon>
        <taxon>Euteleostomi</taxon>
        <taxon>Actinopterygii</taxon>
        <taxon>Neopterygii</taxon>
        <taxon>Teleostei</taxon>
        <taxon>Anguilliformes</taxon>
        <taxon>Anguillidae</taxon>
        <taxon>Anguilla</taxon>
    </lineage>
</organism>
<name>A0A0E9SLM6_ANGAN</name>
<proteinExistence type="predicted"/>
<dbReference type="AlphaFoldDB" id="A0A0E9SLM6"/>
<protein>
    <submittedName>
        <fullName evidence="1">Uncharacterized protein</fullName>
    </submittedName>
</protein>
<evidence type="ECO:0000313" key="1">
    <source>
        <dbReference type="EMBL" id="JAH42142.1"/>
    </source>
</evidence>
<sequence length="42" mass="4712">MSRHPVRRLNNYKHANRSQNGVINTIVMNGGMCCARTVQAVL</sequence>